<dbReference type="RefSeq" id="WP_131166720.1">
    <property type="nucleotide sequence ID" value="NZ_CANLBI010000017.1"/>
</dbReference>
<proteinExistence type="inferred from homology"/>
<comment type="caution">
    <text evidence="6">The sequence shown here is derived from an EMBL/GenBank/DDBJ whole genome shotgun (WGS) entry which is preliminary data.</text>
</comment>
<dbReference type="OrthoDB" id="4184921at2"/>
<keyword evidence="7" id="KW-1185">Reference proteome</keyword>
<organism evidence="6 7">
    <name type="scientific">Propioniciclava sinopodophylli</name>
    <dbReference type="NCBI Taxonomy" id="1837344"/>
    <lineage>
        <taxon>Bacteria</taxon>
        <taxon>Bacillati</taxon>
        <taxon>Actinomycetota</taxon>
        <taxon>Actinomycetes</taxon>
        <taxon>Propionibacteriales</taxon>
        <taxon>Propionibacteriaceae</taxon>
        <taxon>Propioniciclava</taxon>
    </lineage>
</organism>
<evidence type="ECO:0000256" key="2">
    <source>
        <dbReference type="ARBA" id="ARBA00023015"/>
    </source>
</evidence>
<dbReference type="PANTHER" id="PTHR43133:SF25">
    <property type="entry name" value="RNA POLYMERASE SIGMA FACTOR RFAY-RELATED"/>
    <property type="match status" value="1"/>
</dbReference>
<dbReference type="Proteomes" id="UP000292373">
    <property type="component" value="Unassembled WGS sequence"/>
</dbReference>
<accession>A0A4Q9KGX0</accession>
<dbReference type="Pfam" id="PF04542">
    <property type="entry name" value="Sigma70_r2"/>
    <property type="match status" value="1"/>
</dbReference>
<dbReference type="InterPro" id="IPR039425">
    <property type="entry name" value="RNA_pol_sigma-70-like"/>
</dbReference>
<dbReference type="GO" id="GO:0006352">
    <property type="term" value="P:DNA-templated transcription initiation"/>
    <property type="evidence" value="ECO:0007669"/>
    <property type="project" value="InterPro"/>
</dbReference>
<dbReference type="InterPro" id="IPR007627">
    <property type="entry name" value="RNA_pol_sigma70_r2"/>
</dbReference>
<dbReference type="Gene3D" id="1.10.1740.10">
    <property type="match status" value="1"/>
</dbReference>
<protein>
    <submittedName>
        <fullName evidence="6">Sigma-70 family RNA polymerase sigma factor</fullName>
    </submittedName>
</protein>
<name>A0A4Q9KGX0_9ACTN</name>
<dbReference type="InterPro" id="IPR014284">
    <property type="entry name" value="RNA_pol_sigma-70_dom"/>
</dbReference>
<comment type="similarity">
    <text evidence="1">Belongs to the sigma-70 factor family. ECF subfamily.</text>
</comment>
<dbReference type="NCBIfam" id="TIGR02937">
    <property type="entry name" value="sigma70-ECF"/>
    <property type="match status" value="1"/>
</dbReference>
<evidence type="ECO:0000313" key="6">
    <source>
        <dbReference type="EMBL" id="TBT88590.1"/>
    </source>
</evidence>
<dbReference type="EMBL" id="SDMQ01000001">
    <property type="protein sequence ID" value="TBT88590.1"/>
    <property type="molecule type" value="Genomic_DNA"/>
</dbReference>
<dbReference type="InterPro" id="IPR013324">
    <property type="entry name" value="RNA_pol_sigma_r3/r4-like"/>
</dbReference>
<evidence type="ECO:0000313" key="7">
    <source>
        <dbReference type="Proteomes" id="UP000292373"/>
    </source>
</evidence>
<dbReference type="GO" id="GO:0016987">
    <property type="term" value="F:sigma factor activity"/>
    <property type="evidence" value="ECO:0007669"/>
    <property type="project" value="UniProtKB-KW"/>
</dbReference>
<dbReference type="InterPro" id="IPR013325">
    <property type="entry name" value="RNA_pol_sigma_r2"/>
</dbReference>
<keyword evidence="4" id="KW-0804">Transcription</keyword>
<dbReference type="AlphaFoldDB" id="A0A4Q9KGX0"/>
<evidence type="ECO:0000256" key="1">
    <source>
        <dbReference type="ARBA" id="ARBA00010641"/>
    </source>
</evidence>
<keyword evidence="2" id="KW-0805">Transcription regulation</keyword>
<dbReference type="PANTHER" id="PTHR43133">
    <property type="entry name" value="RNA POLYMERASE ECF-TYPE SIGMA FACTO"/>
    <property type="match status" value="1"/>
</dbReference>
<keyword evidence="3" id="KW-0731">Sigma factor</keyword>
<gene>
    <name evidence="6" type="ORF">ET989_01150</name>
</gene>
<evidence type="ECO:0000259" key="5">
    <source>
        <dbReference type="Pfam" id="PF04542"/>
    </source>
</evidence>
<dbReference type="InterPro" id="IPR036388">
    <property type="entry name" value="WH-like_DNA-bd_sf"/>
</dbReference>
<evidence type="ECO:0000256" key="3">
    <source>
        <dbReference type="ARBA" id="ARBA00023082"/>
    </source>
</evidence>
<dbReference type="SUPFAM" id="SSF88659">
    <property type="entry name" value="Sigma3 and sigma4 domains of RNA polymerase sigma factors"/>
    <property type="match status" value="1"/>
</dbReference>
<reference evidence="6 7" key="1">
    <citation type="submission" date="2019-01" db="EMBL/GenBank/DDBJ databases">
        <title>Lactibacter flavus gen. nov., sp. nov., a novel bacterium of the family Propionibacteriaceae isolated from raw milk and dairy products.</title>
        <authorList>
            <person name="Huptas C."/>
            <person name="Wenning M."/>
            <person name="Breitenwieser F."/>
            <person name="Doll E."/>
            <person name="Von Neubeck M."/>
            <person name="Busse H.-J."/>
            <person name="Scherer S."/>
        </authorList>
    </citation>
    <scope>NUCLEOTIDE SEQUENCE [LARGE SCALE GENOMIC DNA]</scope>
    <source>
        <strain evidence="6 7">KCTC 33808</strain>
    </source>
</reference>
<dbReference type="SUPFAM" id="SSF88946">
    <property type="entry name" value="Sigma2 domain of RNA polymerase sigma factors"/>
    <property type="match status" value="1"/>
</dbReference>
<dbReference type="Gene3D" id="1.10.10.10">
    <property type="entry name" value="Winged helix-like DNA-binding domain superfamily/Winged helix DNA-binding domain"/>
    <property type="match status" value="1"/>
</dbReference>
<feature type="domain" description="RNA polymerase sigma-70 region 2" evidence="5">
    <location>
        <begin position="17"/>
        <end position="80"/>
    </location>
</feature>
<evidence type="ECO:0000256" key="4">
    <source>
        <dbReference type="ARBA" id="ARBA00023163"/>
    </source>
</evidence>
<sequence length="179" mass="19514">MDQKRDTDRFAAIFEVTHADVVRFAQRRTAPERGEDIAAEAFLVAWRRVAELPRDLDSARAWLFGIARNVLLNELRSQRRADALAVRLADVAASGGPVSDAAEAVASRLDLAQAWGRLTDAESEVLGLAVFERLTAEQSAAVLGTTAGAYRVRLSRARAALRRHLAGAAAEPDLREALR</sequence>